<keyword evidence="3 9" id="KW-0812">Transmembrane</keyword>
<evidence type="ECO:0000313" key="11">
    <source>
        <dbReference type="EMBL" id="KAK2178900.1"/>
    </source>
</evidence>
<protein>
    <recommendedName>
        <fullName evidence="10">G-protein coupled receptors family 1 profile domain-containing protein</fullName>
    </recommendedName>
</protein>
<dbReference type="PANTHER" id="PTHR22752">
    <property type="entry name" value="G PROTEIN-COUPLED RECEPTOR"/>
    <property type="match status" value="1"/>
</dbReference>
<dbReference type="SUPFAM" id="SSF81321">
    <property type="entry name" value="Family A G protein-coupled receptor-like"/>
    <property type="match status" value="1"/>
</dbReference>
<reference evidence="11" key="1">
    <citation type="journal article" date="2023" name="Mol. Biol. Evol.">
        <title>Third-Generation Sequencing Reveals the Adaptive Role of the Epigenome in Three Deep-Sea Polychaetes.</title>
        <authorList>
            <person name="Perez M."/>
            <person name="Aroh O."/>
            <person name="Sun Y."/>
            <person name="Lan Y."/>
            <person name="Juniper S.K."/>
            <person name="Young C.R."/>
            <person name="Angers B."/>
            <person name="Qian P.Y."/>
        </authorList>
    </citation>
    <scope>NUCLEOTIDE SEQUENCE</scope>
    <source>
        <strain evidence="11">R07B-5</strain>
    </source>
</reference>
<organism evidence="11 12">
    <name type="scientific">Ridgeia piscesae</name>
    <name type="common">Tubeworm</name>
    <dbReference type="NCBI Taxonomy" id="27915"/>
    <lineage>
        <taxon>Eukaryota</taxon>
        <taxon>Metazoa</taxon>
        <taxon>Spiralia</taxon>
        <taxon>Lophotrochozoa</taxon>
        <taxon>Annelida</taxon>
        <taxon>Polychaeta</taxon>
        <taxon>Sedentaria</taxon>
        <taxon>Canalipalpata</taxon>
        <taxon>Sabellida</taxon>
        <taxon>Siboglinidae</taxon>
        <taxon>Ridgeia</taxon>
    </lineage>
</organism>
<evidence type="ECO:0000256" key="6">
    <source>
        <dbReference type="ARBA" id="ARBA00023136"/>
    </source>
</evidence>
<proteinExistence type="predicted"/>
<evidence type="ECO:0000256" key="3">
    <source>
        <dbReference type="ARBA" id="ARBA00022692"/>
    </source>
</evidence>
<feature type="transmembrane region" description="Helical" evidence="9">
    <location>
        <begin position="125"/>
        <end position="144"/>
    </location>
</feature>
<dbReference type="InterPro" id="IPR017452">
    <property type="entry name" value="GPCR_Rhodpsn_7TM"/>
</dbReference>
<gene>
    <name evidence="11" type="ORF">NP493_525g05047</name>
</gene>
<evidence type="ECO:0000256" key="5">
    <source>
        <dbReference type="ARBA" id="ARBA00023040"/>
    </source>
</evidence>
<feature type="transmembrane region" description="Helical" evidence="9">
    <location>
        <begin position="82"/>
        <end position="104"/>
    </location>
</feature>
<dbReference type="EMBL" id="JAODUO010000525">
    <property type="protein sequence ID" value="KAK2178900.1"/>
    <property type="molecule type" value="Genomic_DNA"/>
</dbReference>
<dbReference type="Proteomes" id="UP001209878">
    <property type="component" value="Unassembled WGS sequence"/>
</dbReference>
<evidence type="ECO:0000256" key="2">
    <source>
        <dbReference type="ARBA" id="ARBA00022475"/>
    </source>
</evidence>
<dbReference type="CDD" id="cd00637">
    <property type="entry name" value="7tm_classA_rhodopsin-like"/>
    <property type="match status" value="1"/>
</dbReference>
<evidence type="ECO:0000256" key="9">
    <source>
        <dbReference type="SAM" id="Phobius"/>
    </source>
</evidence>
<evidence type="ECO:0000256" key="1">
    <source>
        <dbReference type="ARBA" id="ARBA00004651"/>
    </source>
</evidence>
<keyword evidence="7" id="KW-0675">Receptor</keyword>
<evidence type="ECO:0000256" key="8">
    <source>
        <dbReference type="ARBA" id="ARBA00023224"/>
    </source>
</evidence>
<comment type="subcellular location">
    <subcellularLocation>
        <location evidence="1">Cell membrane</location>
        <topology evidence="1">Multi-pass membrane protein</topology>
    </subcellularLocation>
</comment>
<dbReference type="Gene3D" id="1.20.1070.10">
    <property type="entry name" value="Rhodopsin 7-helix transmembrane proteins"/>
    <property type="match status" value="1"/>
</dbReference>
<dbReference type="GO" id="GO:0004930">
    <property type="term" value="F:G protein-coupled receptor activity"/>
    <property type="evidence" value="ECO:0007669"/>
    <property type="project" value="UniProtKB-KW"/>
</dbReference>
<keyword evidence="6 9" id="KW-0472">Membrane</keyword>
<evidence type="ECO:0000313" key="12">
    <source>
        <dbReference type="Proteomes" id="UP001209878"/>
    </source>
</evidence>
<feature type="domain" description="G-protein coupled receptors family 1 profile" evidence="10">
    <location>
        <begin position="22"/>
        <end position="295"/>
    </location>
</feature>
<evidence type="ECO:0000256" key="7">
    <source>
        <dbReference type="ARBA" id="ARBA00023170"/>
    </source>
</evidence>
<dbReference type="PROSITE" id="PS50262">
    <property type="entry name" value="G_PROTEIN_RECEP_F1_2"/>
    <property type="match status" value="1"/>
</dbReference>
<keyword evidence="2" id="KW-1003">Cell membrane</keyword>
<feature type="transmembrane region" description="Helical" evidence="9">
    <location>
        <begin position="172"/>
        <end position="197"/>
    </location>
</feature>
<keyword evidence="12" id="KW-1185">Reference proteome</keyword>
<keyword evidence="5" id="KW-0297">G-protein coupled receptor</keyword>
<feature type="transmembrane region" description="Helical" evidence="9">
    <location>
        <begin position="243"/>
        <end position="268"/>
    </location>
</feature>
<comment type="caution">
    <text evidence="11">The sequence shown here is derived from an EMBL/GenBank/DDBJ whole genome shotgun (WGS) entry which is preliminary data.</text>
</comment>
<keyword evidence="8" id="KW-0807">Transducer</keyword>
<dbReference type="Pfam" id="PF00001">
    <property type="entry name" value="7tm_1"/>
    <property type="match status" value="1"/>
</dbReference>
<feature type="transmembrane region" description="Helical" evidence="9">
    <location>
        <begin position="43"/>
        <end position="62"/>
    </location>
</feature>
<evidence type="ECO:0000256" key="4">
    <source>
        <dbReference type="ARBA" id="ARBA00022989"/>
    </source>
</evidence>
<feature type="transmembrane region" description="Helical" evidence="9">
    <location>
        <begin position="12"/>
        <end position="31"/>
    </location>
</feature>
<feature type="transmembrane region" description="Helical" evidence="9">
    <location>
        <begin position="274"/>
        <end position="298"/>
    </location>
</feature>
<dbReference type="InterPro" id="IPR000276">
    <property type="entry name" value="GPCR_Rhodpsn"/>
</dbReference>
<accession>A0AAD9NQQ5</accession>
<keyword evidence="4 9" id="KW-1133">Transmembrane helix</keyword>
<evidence type="ECO:0000259" key="10">
    <source>
        <dbReference type="PROSITE" id="PS50262"/>
    </source>
</evidence>
<dbReference type="AlphaFoldDB" id="A0AAD9NQQ5"/>
<dbReference type="PRINTS" id="PR00237">
    <property type="entry name" value="GPCRRHODOPSN"/>
</dbReference>
<sequence length="320" mass="35829">METLLAVKAGVIGTNIVANIVLNSIVIVVIARTPRLREDRTTLFVLSLASSDLAIGLSVMPISVVMCSCPGNLLGNLDYIPAIHGFFTIWLSMTSTHNVCWIGMCKMIAVVHPLRYLTLMTERRCYGVIVANWTFSLALSLFLFRFPLKWNSAVCMFQRAERMILYSTYMHMLQTVGAVLPLGVIIYTSARIFIVVVRTKRRIAAERYDIGTVSDAVDSKSSQQMAQPSPIGATLKSIRSTRYILAICFFYIFIITYNVVVDVVSTILKTEKTSIVAFTAVWLFFSHTSVNSFLYICLHGSFRKAAKKLLRIHDSRVTAQ</sequence>
<name>A0AAD9NQQ5_RIDPI</name>
<dbReference type="GO" id="GO:0005886">
    <property type="term" value="C:plasma membrane"/>
    <property type="evidence" value="ECO:0007669"/>
    <property type="project" value="UniProtKB-SubCell"/>
</dbReference>